<dbReference type="FunFam" id="1.20.5.5270:FF:000002">
    <property type="entry name" value="Lon protease homolog"/>
    <property type="match status" value="1"/>
</dbReference>
<evidence type="ECO:0000256" key="8">
    <source>
        <dbReference type="PIRNR" id="PIRNR001174"/>
    </source>
</evidence>
<dbReference type="PROSITE" id="PS01046">
    <property type="entry name" value="LON_SER"/>
    <property type="match status" value="1"/>
</dbReference>
<evidence type="ECO:0000256" key="11">
    <source>
        <dbReference type="PROSITE-ProRule" id="PRU01122"/>
    </source>
</evidence>
<dbReference type="InterPro" id="IPR003111">
    <property type="entry name" value="Lon_prtase_N"/>
</dbReference>
<reference evidence="17" key="1">
    <citation type="submission" date="2016-04" db="EMBL/GenBank/DDBJ databases">
        <authorList>
            <person name="Evans L.H."/>
            <person name="Alamgir A."/>
            <person name="Owens N."/>
            <person name="Weber N.D."/>
            <person name="Virtaneva K."/>
            <person name="Barbian K."/>
            <person name="Babar A."/>
            <person name="Rosenke K."/>
        </authorList>
    </citation>
    <scope>NUCLEOTIDE SEQUENCE [LARGE SCALE GENOMIC DNA]</scope>
    <source>
        <strain evidence="17">CBS 101.48</strain>
    </source>
</reference>
<dbReference type="InterPro" id="IPR008268">
    <property type="entry name" value="Peptidase_S16_AS"/>
</dbReference>
<feature type="active site" evidence="9 11">
    <location>
        <position position="788"/>
    </location>
</feature>
<dbReference type="InterPro" id="IPR008269">
    <property type="entry name" value="Lon_proteolytic"/>
</dbReference>
<dbReference type="PANTHER" id="PTHR10046">
    <property type="entry name" value="ATP DEPENDENT LON PROTEASE FAMILY MEMBER"/>
    <property type="match status" value="1"/>
</dbReference>
<dbReference type="Pfam" id="PF22667">
    <property type="entry name" value="Lon_lid"/>
    <property type="match status" value="1"/>
</dbReference>
<evidence type="ECO:0000259" key="15">
    <source>
        <dbReference type="PROSITE" id="PS51786"/>
    </source>
</evidence>
<evidence type="ECO:0000313" key="18">
    <source>
        <dbReference type="Proteomes" id="UP000078561"/>
    </source>
</evidence>
<keyword evidence="4 8" id="KW-0378">Hydrolase</keyword>
<dbReference type="InParanoid" id="A0A168SL09"/>
<dbReference type="InterPro" id="IPR004815">
    <property type="entry name" value="Lon_bac/euk-typ"/>
</dbReference>
<evidence type="ECO:0000256" key="9">
    <source>
        <dbReference type="PIRSR" id="PIRSR001174-1"/>
    </source>
</evidence>
<dbReference type="FunFam" id="3.40.50.300:FF:000382">
    <property type="entry name" value="Lon protease homolog 2, peroxisomal"/>
    <property type="match status" value="1"/>
</dbReference>
<dbReference type="Pfam" id="PF00004">
    <property type="entry name" value="AAA"/>
    <property type="match status" value="1"/>
</dbReference>
<dbReference type="Gene3D" id="2.30.130.40">
    <property type="entry name" value="LON domain-like"/>
    <property type="match status" value="1"/>
</dbReference>
<protein>
    <recommendedName>
        <fullName evidence="8 13">Lon protease homolog</fullName>
        <ecNumber evidence="8 13">3.4.21.-</ecNumber>
    </recommendedName>
</protein>
<evidence type="ECO:0000256" key="7">
    <source>
        <dbReference type="ARBA" id="ARBA00023016"/>
    </source>
</evidence>
<dbReference type="OMA" id="AFNENTI"/>
<accession>A0A168SL09</accession>
<dbReference type="GO" id="GO:0030163">
    <property type="term" value="P:protein catabolic process"/>
    <property type="evidence" value="ECO:0007669"/>
    <property type="project" value="InterPro"/>
</dbReference>
<dbReference type="PRINTS" id="PR00830">
    <property type="entry name" value="ENDOLAPTASE"/>
</dbReference>
<dbReference type="InterPro" id="IPR003593">
    <property type="entry name" value="AAA+_ATPase"/>
</dbReference>
<dbReference type="InterPro" id="IPR015947">
    <property type="entry name" value="PUA-like_sf"/>
</dbReference>
<dbReference type="InterPro" id="IPR003959">
    <property type="entry name" value="ATPase_AAA_core"/>
</dbReference>
<dbReference type="PROSITE" id="PS51786">
    <property type="entry name" value="LON_PROTEOLYTIC"/>
    <property type="match status" value="1"/>
</dbReference>
<dbReference type="Pfam" id="PF05362">
    <property type="entry name" value="Lon_C"/>
    <property type="match status" value="1"/>
</dbReference>
<feature type="domain" description="Lon proteolytic" evidence="15">
    <location>
        <begin position="652"/>
        <end position="840"/>
    </location>
</feature>
<dbReference type="SUPFAM" id="SSF88697">
    <property type="entry name" value="PUA domain-like"/>
    <property type="match status" value="1"/>
</dbReference>
<feature type="domain" description="Lon N-terminal" evidence="16">
    <location>
        <begin position="6"/>
        <end position="253"/>
    </location>
</feature>
<dbReference type="OrthoDB" id="2411602at2759"/>
<dbReference type="PIRSF" id="PIRSF001174">
    <property type="entry name" value="Lon_proteas"/>
    <property type="match status" value="1"/>
</dbReference>
<sequence length="855" mass="94751">MHPTTLTVIPLEDKVLLPGVVMRLVLSGPEAIELTRRFFKKTEQQAIYVVCVPLHPLRSNDIADCTSQAPQVPLPQQGMASGYDKEQQRPDQQQPQTLVTPLQHARLASFGCLAKLVRVQRSGVGIFGVYMEGIQRCELVAPVTTTTTTSSTSPLVFQVRYNQETIGSSIPTGLMDAYMKLSKEFVQQMRQLQMPDSLILQLTKMTNTLAPLALADLMISIIETSFDEKWNMLATTEPTKRITLASTLMQRQLQVLHISQHVHSTIEGKLTKQQREFYLRQQLDAIRQELGHEQKEEDEMAELNRRLVEANMPSHVVVIAQRELKRIKRLQPSSTEWAVSRNYLEWLAELPWAKRTEDRLDVSDAKRQLEGDHFGLDQVKKRIIEHLSVIKIKGDLKAPILCFVGPPGVGKTSLGKSIAKALSREFHRLSLGGVRDEADVRGHRRTYVGSQPGLVIQGLHKAGVNNPLILLDEIDKLVHSSHYGDPGAALLEVLDPEQNNAFTDHYLNLAFDLSNVLFIATANSLDTIPGPLLDRMEVIQLHGYTFEEKLHIAKTHLLPKQLVAHGLDSKDVILSDEVILKMAENYTRESGVRTLERTIASVVRAKCVELAALRESAADGQVGPSYCPQIQTDDLATILGIARFDKEVAERDDVPGVVTGLAYGGSGNGSILFVEATKMPGKGGHLQLTGSLGDVIKESAQIALTWVKAHAFELNLTATRRTNIVEFDDVHIHFPSGSIPKDGPSAGVTLVSALVSLFGEWQVPATTAMSGEISLRGQVLPVGGIKEKVISAHRAGIRKVILPWRNQKDVDADVPLPIKMDIEFVYAKTIWDVLNAAFVKDEKWSANRIAFESHL</sequence>
<dbReference type="GO" id="GO:0016887">
    <property type="term" value="F:ATP hydrolysis activity"/>
    <property type="evidence" value="ECO:0007669"/>
    <property type="project" value="InterPro"/>
</dbReference>
<evidence type="ECO:0000313" key="17">
    <source>
        <dbReference type="EMBL" id="SAM08579.1"/>
    </source>
</evidence>
<keyword evidence="7" id="KW-0346">Stress response</keyword>
<evidence type="ECO:0000256" key="1">
    <source>
        <dbReference type="ARBA" id="ARBA00022490"/>
    </source>
</evidence>
<feature type="active site" evidence="9 11">
    <location>
        <position position="745"/>
    </location>
</feature>
<dbReference type="Gene3D" id="1.10.8.60">
    <property type="match status" value="1"/>
</dbReference>
<feature type="binding site" evidence="10">
    <location>
        <begin position="405"/>
        <end position="412"/>
    </location>
    <ligand>
        <name>ATP</name>
        <dbReference type="ChEBI" id="CHEBI:30616"/>
    </ligand>
</feature>
<keyword evidence="3 8" id="KW-0547">Nucleotide-binding</keyword>
<dbReference type="InterPro" id="IPR020568">
    <property type="entry name" value="Ribosomal_Su5_D2-typ_SF"/>
</dbReference>
<evidence type="ECO:0000259" key="16">
    <source>
        <dbReference type="PROSITE" id="PS51787"/>
    </source>
</evidence>
<dbReference type="GO" id="GO:0004176">
    <property type="term" value="F:ATP-dependent peptidase activity"/>
    <property type="evidence" value="ECO:0007669"/>
    <property type="project" value="UniProtKB-UniRule"/>
</dbReference>
<evidence type="ECO:0000256" key="4">
    <source>
        <dbReference type="ARBA" id="ARBA00022801"/>
    </source>
</evidence>
<dbReference type="NCBIfam" id="TIGR00763">
    <property type="entry name" value="lon"/>
    <property type="match status" value="1"/>
</dbReference>
<gene>
    <name evidence="17" type="primary">ABSGL_14242.1 scaffold 14385</name>
</gene>
<name>A0A168SL09_ABSGL</name>
<dbReference type="InterPro" id="IPR046336">
    <property type="entry name" value="Lon_prtase_N_sf"/>
</dbReference>
<comment type="similarity">
    <text evidence="8 11 12">Belongs to the peptidase S16 family.</text>
</comment>
<dbReference type="Proteomes" id="UP000078561">
    <property type="component" value="Unassembled WGS sequence"/>
</dbReference>
<dbReference type="FunFam" id="3.30.230.10:FF:000019">
    <property type="entry name" value="Lon protease homolog 2, peroxisomal"/>
    <property type="match status" value="1"/>
</dbReference>
<evidence type="ECO:0000256" key="13">
    <source>
        <dbReference type="RuleBase" id="RU000592"/>
    </source>
</evidence>
<keyword evidence="1" id="KW-0963">Cytoplasm</keyword>
<dbReference type="EC" id="3.4.21.-" evidence="8 13"/>
<keyword evidence="2 8" id="KW-0645">Protease</keyword>
<organism evidence="17">
    <name type="scientific">Absidia glauca</name>
    <name type="common">Pin mould</name>
    <dbReference type="NCBI Taxonomy" id="4829"/>
    <lineage>
        <taxon>Eukaryota</taxon>
        <taxon>Fungi</taxon>
        <taxon>Fungi incertae sedis</taxon>
        <taxon>Mucoromycota</taxon>
        <taxon>Mucoromycotina</taxon>
        <taxon>Mucoromycetes</taxon>
        <taxon>Mucorales</taxon>
        <taxon>Cunninghamellaceae</taxon>
        <taxon>Absidia</taxon>
    </lineage>
</organism>
<dbReference type="InterPro" id="IPR027065">
    <property type="entry name" value="Lon_Prtase"/>
</dbReference>
<dbReference type="InterPro" id="IPR014721">
    <property type="entry name" value="Ribsml_uS5_D2-typ_fold_subgr"/>
</dbReference>
<evidence type="ECO:0000256" key="12">
    <source>
        <dbReference type="RuleBase" id="RU000591"/>
    </source>
</evidence>
<dbReference type="InterPro" id="IPR027417">
    <property type="entry name" value="P-loop_NTPase"/>
</dbReference>
<evidence type="ECO:0000256" key="10">
    <source>
        <dbReference type="PIRSR" id="PIRSR001174-2"/>
    </source>
</evidence>
<evidence type="ECO:0000256" key="5">
    <source>
        <dbReference type="ARBA" id="ARBA00022825"/>
    </source>
</evidence>
<dbReference type="Pfam" id="PF02190">
    <property type="entry name" value="LON_substr_bdg"/>
    <property type="match status" value="1"/>
</dbReference>
<keyword evidence="6 8" id="KW-0067">ATP-binding</keyword>
<dbReference type="InterPro" id="IPR054594">
    <property type="entry name" value="Lon_lid"/>
</dbReference>
<dbReference type="SMART" id="SM00464">
    <property type="entry name" value="LON"/>
    <property type="match status" value="1"/>
</dbReference>
<dbReference type="EMBL" id="LT554895">
    <property type="protein sequence ID" value="SAM08579.1"/>
    <property type="molecule type" value="Genomic_DNA"/>
</dbReference>
<evidence type="ECO:0000256" key="2">
    <source>
        <dbReference type="ARBA" id="ARBA00022670"/>
    </source>
</evidence>
<keyword evidence="5 8" id="KW-0720">Serine protease</keyword>
<dbReference type="AlphaFoldDB" id="A0A168SL09"/>
<evidence type="ECO:0000256" key="3">
    <source>
        <dbReference type="ARBA" id="ARBA00022741"/>
    </source>
</evidence>
<dbReference type="SUPFAM" id="SSF54211">
    <property type="entry name" value="Ribosomal protein S5 domain 2-like"/>
    <property type="match status" value="1"/>
</dbReference>
<dbReference type="Gene3D" id="1.20.58.1480">
    <property type="match status" value="1"/>
</dbReference>
<evidence type="ECO:0000256" key="6">
    <source>
        <dbReference type="ARBA" id="ARBA00022840"/>
    </source>
</evidence>
<dbReference type="GO" id="GO:0006508">
    <property type="term" value="P:proteolysis"/>
    <property type="evidence" value="ECO:0007669"/>
    <property type="project" value="UniProtKB-KW"/>
</dbReference>
<dbReference type="SMART" id="SM00382">
    <property type="entry name" value="AAA"/>
    <property type="match status" value="1"/>
</dbReference>
<dbReference type="CDD" id="cd19500">
    <property type="entry name" value="RecA-like_Lon"/>
    <property type="match status" value="1"/>
</dbReference>
<dbReference type="STRING" id="4829.A0A168SL09"/>
<evidence type="ECO:0000256" key="14">
    <source>
        <dbReference type="SAM" id="MobiDB-lite"/>
    </source>
</evidence>
<keyword evidence="18" id="KW-1185">Reference proteome</keyword>
<dbReference type="SUPFAM" id="SSF52540">
    <property type="entry name" value="P-loop containing nucleoside triphosphate hydrolases"/>
    <property type="match status" value="1"/>
</dbReference>
<dbReference type="Gene3D" id="1.20.5.5270">
    <property type="match status" value="1"/>
</dbReference>
<dbReference type="Gene3D" id="3.40.50.300">
    <property type="entry name" value="P-loop containing nucleotide triphosphate hydrolases"/>
    <property type="match status" value="1"/>
</dbReference>
<dbReference type="GO" id="GO:0005524">
    <property type="term" value="F:ATP binding"/>
    <property type="evidence" value="ECO:0007669"/>
    <property type="project" value="UniProtKB-KW"/>
</dbReference>
<dbReference type="PROSITE" id="PS51787">
    <property type="entry name" value="LON_N"/>
    <property type="match status" value="1"/>
</dbReference>
<dbReference type="GO" id="GO:0004252">
    <property type="term" value="F:serine-type endopeptidase activity"/>
    <property type="evidence" value="ECO:0007669"/>
    <property type="project" value="UniProtKB-UniRule"/>
</dbReference>
<dbReference type="Gene3D" id="3.30.230.10">
    <property type="match status" value="1"/>
</dbReference>
<feature type="region of interest" description="Disordered" evidence="14">
    <location>
        <begin position="68"/>
        <end position="96"/>
    </location>
</feature>
<proteinExistence type="inferred from homology"/>